<proteinExistence type="predicted"/>
<organism evidence="2 3">
    <name type="scientific">Kitasatospora purpeofusca</name>
    <dbReference type="NCBI Taxonomy" id="67352"/>
    <lineage>
        <taxon>Bacteria</taxon>
        <taxon>Bacillati</taxon>
        <taxon>Actinomycetota</taxon>
        <taxon>Actinomycetes</taxon>
        <taxon>Kitasatosporales</taxon>
        <taxon>Streptomycetaceae</taxon>
        <taxon>Kitasatospora</taxon>
    </lineage>
</organism>
<evidence type="ECO:0000313" key="2">
    <source>
        <dbReference type="EMBL" id="WUQ86802.1"/>
    </source>
</evidence>
<dbReference type="Proteomes" id="UP001432222">
    <property type="component" value="Chromosome"/>
</dbReference>
<reference evidence="2" key="1">
    <citation type="submission" date="2022-10" db="EMBL/GenBank/DDBJ databases">
        <title>The complete genomes of actinobacterial strains from the NBC collection.</title>
        <authorList>
            <person name="Joergensen T.S."/>
            <person name="Alvarez Arevalo M."/>
            <person name="Sterndorff E.B."/>
            <person name="Faurdal D."/>
            <person name="Vuksanovic O."/>
            <person name="Mourched A.-S."/>
            <person name="Charusanti P."/>
            <person name="Shaw S."/>
            <person name="Blin K."/>
            <person name="Weber T."/>
        </authorList>
    </citation>
    <scope>NUCLEOTIDE SEQUENCE</scope>
    <source>
        <strain evidence="2">NBC_00222</strain>
    </source>
</reference>
<feature type="region of interest" description="Disordered" evidence="1">
    <location>
        <begin position="48"/>
        <end position="74"/>
    </location>
</feature>
<evidence type="ECO:0000256" key="1">
    <source>
        <dbReference type="SAM" id="MobiDB-lite"/>
    </source>
</evidence>
<evidence type="ECO:0000313" key="3">
    <source>
        <dbReference type="Proteomes" id="UP001432222"/>
    </source>
</evidence>
<protein>
    <submittedName>
        <fullName evidence="2">Uncharacterized protein</fullName>
    </submittedName>
</protein>
<name>A0ABZ1U6J6_9ACTN</name>
<accession>A0ABZ1U6J6</accession>
<gene>
    <name evidence="2" type="ORF">OHA16_29885</name>
</gene>
<keyword evidence="3" id="KW-1185">Reference proteome</keyword>
<dbReference type="RefSeq" id="WP_328957390.1">
    <property type="nucleotide sequence ID" value="NZ_CP108110.1"/>
</dbReference>
<sequence>MSRRSMVPSAVADGTISLRWKRPISAALTLALIVPAGVAVDALAATSAAAAPSPKATEPPKPTAPVNGNEAPDEASALLSARLQGHGAEWTESVFGWFKRVMD</sequence>
<dbReference type="EMBL" id="CP108110">
    <property type="protein sequence ID" value="WUQ86802.1"/>
    <property type="molecule type" value="Genomic_DNA"/>
</dbReference>